<evidence type="ECO:0000313" key="16">
    <source>
        <dbReference type="EMBL" id="CAF0877080.1"/>
    </source>
</evidence>
<dbReference type="GO" id="GO:0034451">
    <property type="term" value="C:centriolar satellite"/>
    <property type="evidence" value="ECO:0007669"/>
    <property type="project" value="TreeGrafter"/>
</dbReference>
<dbReference type="FunFam" id="6.10.140.2220:FF:000009">
    <property type="entry name" value="Zinc finger MYND domain-containing protein 10"/>
    <property type="match status" value="1"/>
</dbReference>
<evidence type="ECO:0000256" key="1">
    <source>
        <dbReference type="ARBA" id="ARBA00004221"/>
    </source>
</evidence>
<dbReference type="InterPro" id="IPR002893">
    <property type="entry name" value="Znf_MYND"/>
</dbReference>
<name>A0A813Y6A1_9BILA</name>
<evidence type="ECO:0000256" key="5">
    <source>
        <dbReference type="ARBA" id="ARBA00022475"/>
    </source>
</evidence>
<comment type="function">
    <text evidence="13">Plays a role in axonemal structure organization and motility. Involved in axonemal pre-assembly of inner and outer dynein arms (IDA and ODA, respectively) for proper axoneme building for cilia motility. May act by indirectly regulating transcription of dynein proteins.</text>
</comment>
<dbReference type="GO" id="GO:0016324">
    <property type="term" value="C:apical plasma membrane"/>
    <property type="evidence" value="ECO:0007669"/>
    <property type="project" value="UniProtKB-SubCell"/>
</dbReference>
<evidence type="ECO:0000256" key="14">
    <source>
        <dbReference type="PROSITE-ProRule" id="PRU00134"/>
    </source>
</evidence>
<dbReference type="PANTHER" id="PTHR13244:SF7">
    <property type="entry name" value="ZINC FINGER MYND DOMAIN-CONTAINING PROTEIN 10"/>
    <property type="match status" value="1"/>
</dbReference>
<evidence type="ECO:0000256" key="3">
    <source>
        <dbReference type="ARBA" id="ARBA00005373"/>
    </source>
</evidence>
<protein>
    <recommendedName>
        <fullName evidence="4">Zinc finger MYND domain-containing protein 10</fullName>
    </recommendedName>
</protein>
<proteinExistence type="inferred from homology"/>
<dbReference type="SUPFAM" id="SSF144232">
    <property type="entry name" value="HIT/MYND zinc finger-like"/>
    <property type="match status" value="1"/>
</dbReference>
<dbReference type="Pfam" id="PF01753">
    <property type="entry name" value="zf-MYND"/>
    <property type="match status" value="1"/>
</dbReference>
<keyword evidence="8 14" id="KW-0863">Zinc-finger</keyword>
<evidence type="ECO:0000313" key="17">
    <source>
        <dbReference type="Proteomes" id="UP000663879"/>
    </source>
</evidence>
<gene>
    <name evidence="16" type="ORF">OXX778_LOCUS10223</name>
</gene>
<dbReference type="GO" id="GO:0008270">
    <property type="term" value="F:zinc ion binding"/>
    <property type="evidence" value="ECO:0007669"/>
    <property type="project" value="UniProtKB-KW"/>
</dbReference>
<dbReference type="GO" id="GO:0036158">
    <property type="term" value="P:outer dynein arm assembly"/>
    <property type="evidence" value="ECO:0007669"/>
    <property type="project" value="TreeGrafter"/>
</dbReference>
<evidence type="ECO:0000256" key="2">
    <source>
        <dbReference type="ARBA" id="ARBA00004300"/>
    </source>
</evidence>
<feature type="domain" description="MYND-type" evidence="15">
    <location>
        <begin position="414"/>
        <end position="450"/>
    </location>
</feature>
<dbReference type="GO" id="GO:0044458">
    <property type="term" value="P:motile cilium assembly"/>
    <property type="evidence" value="ECO:0007669"/>
    <property type="project" value="TreeGrafter"/>
</dbReference>
<dbReference type="Proteomes" id="UP000663879">
    <property type="component" value="Unassembled WGS sequence"/>
</dbReference>
<evidence type="ECO:0000256" key="10">
    <source>
        <dbReference type="ARBA" id="ARBA00023136"/>
    </source>
</evidence>
<keyword evidence="17" id="KW-1185">Reference proteome</keyword>
<keyword evidence="7" id="KW-0479">Metal-binding</keyword>
<dbReference type="InterPro" id="IPR052298">
    <property type="entry name" value="ZMYND10"/>
</dbReference>
<comment type="subcellular location">
    <subcellularLocation>
        <location evidence="1">Apical cell membrane</location>
    </subcellularLocation>
    <subcellularLocation>
        <location evidence="2">Cytoplasm</location>
        <location evidence="2">Cytoskeleton</location>
        <location evidence="2">Microtubule organizing center</location>
        <location evidence="2">Centrosome</location>
    </subcellularLocation>
    <subcellularLocation>
        <location evidence="12">Dynein axonemal particle</location>
    </subcellularLocation>
</comment>
<dbReference type="OrthoDB" id="432970at2759"/>
<dbReference type="PROSITE" id="PS01360">
    <property type="entry name" value="ZF_MYND_1"/>
    <property type="match status" value="1"/>
</dbReference>
<dbReference type="Gene3D" id="6.10.140.2220">
    <property type="match status" value="1"/>
</dbReference>
<keyword evidence="10" id="KW-0472">Membrane</keyword>
<evidence type="ECO:0000256" key="6">
    <source>
        <dbReference type="ARBA" id="ARBA00022490"/>
    </source>
</evidence>
<evidence type="ECO:0000256" key="13">
    <source>
        <dbReference type="ARBA" id="ARBA00045527"/>
    </source>
</evidence>
<reference evidence="16" key="1">
    <citation type="submission" date="2021-02" db="EMBL/GenBank/DDBJ databases">
        <authorList>
            <person name="Nowell W R."/>
        </authorList>
    </citation>
    <scope>NUCLEOTIDE SEQUENCE</scope>
    <source>
        <strain evidence="16">Ploen Becks lab</strain>
    </source>
</reference>
<sequence length="465" mass="54373">MTYNNNNNNNNGQTPGCVLLSTEVELYVQALQAYSIEEIGSRKWSSQHEFMEKLNMQAILSASANETEYVKDSLVTFEKMPILIHELITIELWSEKIFSQLFKIDFKPKNSFVIYLILYHEATIVNLLETILFHSEVIQAMEDSIYDLIDYIQRKISNQIRLFQLDQEASKAKIKSIEDKSDETDDPLKELSEQHKKIQFEIVMKLYSILRYIIDNLSNLPFGVTNRILNKHDFIMILVQSIDLSLWSKIEKDGRLLKFIENKWKPISANERFQLTKIEGQIWISLYELLLNPQCLQKYDYTEFKKNQVLKLRSHLNEVVIDQIPNLAHLQRFLEQLAISEPPPYKSELIIEPIAEIYEGMIAKYKGKWKEIAKTQASTVLNPNDKEIQEKAKRWTETFSSDVLESLIDEPARCAECGQPAPKRCSRCQNEWYCRRECQVKNWPKHKKACELIYETIKSAAANSK</sequence>
<comment type="caution">
    <text evidence="16">The sequence shown here is derived from an EMBL/GenBank/DDBJ whole genome shotgun (WGS) entry which is preliminary data.</text>
</comment>
<evidence type="ECO:0000259" key="15">
    <source>
        <dbReference type="PROSITE" id="PS50865"/>
    </source>
</evidence>
<dbReference type="GO" id="GO:0120293">
    <property type="term" value="C:dynein axonemal particle"/>
    <property type="evidence" value="ECO:0007669"/>
    <property type="project" value="UniProtKB-SubCell"/>
</dbReference>
<evidence type="ECO:0000256" key="4">
    <source>
        <dbReference type="ARBA" id="ARBA00016317"/>
    </source>
</evidence>
<accession>A0A813Y6A1</accession>
<evidence type="ECO:0000256" key="8">
    <source>
        <dbReference type="ARBA" id="ARBA00022771"/>
    </source>
</evidence>
<evidence type="ECO:0000256" key="12">
    <source>
        <dbReference type="ARBA" id="ARBA00024190"/>
    </source>
</evidence>
<organism evidence="16 17">
    <name type="scientific">Brachionus calyciflorus</name>
    <dbReference type="NCBI Taxonomy" id="104777"/>
    <lineage>
        <taxon>Eukaryota</taxon>
        <taxon>Metazoa</taxon>
        <taxon>Spiralia</taxon>
        <taxon>Gnathifera</taxon>
        <taxon>Rotifera</taxon>
        <taxon>Eurotatoria</taxon>
        <taxon>Monogononta</taxon>
        <taxon>Pseudotrocha</taxon>
        <taxon>Ploima</taxon>
        <taxon>Brachionidae</taxon>
        <taxon>Brachionus</taxon>
    </lineage>
</organism>
<dbReference type="AlphaFoldDB" id="A0A813Y6A1"/>
<dbReference type="PROSITE" id="PS50865">
    <property type="entry name" value="ZF_MYND_2"/>
    <property type="match status" value="1"/>
</dbReference>
<dbReference type="PANTHER" id="PTHR13244">
    <property type="entry name" value="ZINC FINGER MYND DOMAIN CONTAINING PROTEIN 10"/>
    <property type="match status" value="1"/>
</dbReference>
<evidence type="ECO:0000256" key="11">
    <source>
        <dbReference type="ARBA" id="ARBA00023212"/>
    </source>
</evidence>
<evidence type="ECO:0000256" key="7">
    <source>
        <dbReference type="ARBA" id="ARBA00022723"/>
    </source>
</evidence>
<evidence type="ECO:0000256" key="9">
    <source>
        <dbReference type="ARBA" id="ARBA00022833"/>
    </source>
</evidence>
<keyword evidence="5" id="KW-1003">Cell membrane</keyword>
<dbReference type="EMBL" id="CAJNOC010001596">
    <property type="protein sequence ID" value="CAF0877080.1"/>
    <property type="molecule type" value="Genomic_DNA"/>
</dbReference>
<dbReference type="GO" id="GO:0036159">
    <property type="term" value="P:inner dynein arm assembly"/>
    <property type="evidence" value="ECO:0007669"/>
    <property type="project" value="TreeGrafter"/>
</dbReference>
<comment type="similarity">
    <text evidence="3">Belongs to the ZMYND10 family.</text>
</comment>
<keyword evidence="11" id="KW-0206">Cytoskeleton</keyword>
<keyword evidence="9" id="KW-0862">Zinc</keyword>
<keyword evidence="6" id="KW-0963">Cytoplasm</keyword>